<dbReference type="GO" id="GO:0008271">
    <property type="term" value="F:secondary active sulfate transmembrane transporter activity"/>
    <property type="evidence" value="ECO:0007669"/>
    <property type="project" value="InterPro"/>
</dbReference>
<dbReference type="PROSITE" id="PS01130">
    <property type="entry name" value="SLC26A"/>
    <property type="match status" value="1"/>
</dbReference>
<gene>
    <name evidence="7" type="ORF">Tci_696017</name>
</gene>
<feature type="transmembrane region" description="Helical" evidence="5">
    <location>
        <begin position="75"/>
        <end position="91"/>
    </location>
</feature>
<dbReference type="PANTHER" id="PTHR11814">
    <property type="entry name" value="SULFATE TRANSPORTER"/>
    <property type="match status" value="1"/>
</dbReference>
<dbReference type="InterPro" id="IPR001902">
    <property type="entry name" value="SLC26A/SulP_fam"/>
</dbReference>
<sequence>MAPVGGLASGETCHKVNFAAPRNFATSFKSDLKETFFPDDPFHDFKGKPLPIKAKKALQYFVPIFGWFPSYSRKLFMYDLLAGITIASLAIPQGISYAKLANIPPIIGLYSSFVPPLIYSVFGSSKHLAVGTVAASSLIIAATIGAKVNPSENPQLYLNLVFTTTLISGVTQLILDFLSHSTITGFMGGTATLICLQQLKGIFGLKHFTTHTDMVTVIRVILKNKKEIRWESTVIGVIFLVFLQFTKFVKQRKPRLFWVSAIAPMIVVIVGCFFSYLAHAEKHGIAI</sequence>
<evidence type="ECO:0000256" key="4">
    <source>
        <dbReference type="ARBA" id="ARBA00023136"/>
    </source>
</evidence>
<dbReference type="AlphaFoldDB" id="A0A699L3M8"/>
<feature type="transmembrane region" description="Helical" evidence="5">
    <location>
        <begin position="103"/>
        <end position="122"/>
    </location>
</feature>
<feature type="transmembrane region" description="Helical" evidence="5">
    <location>
        <begin position="181"/>
        <end position="199"/>
    </location>
</feature>
<keyword evidence="4 5" id="KW-0472">Membrane</keyword>
<feature type="transmembrane region" description="Helical" evidence="5">
    <location>
        <begin position="128"/>
        <end position="144"/>
    </location>
</feature>
<comment type="subcellular location">
    <subcellularLocation>
        <location evidence="1">Membrane</location>
        <topology evidence="1">Multi-pass membrane protein</topology>
    </subcellularLocation>
</comment>
<evidence type="ECO:0000256" key="1">
    <source>
        <dbReference type="ARBA" id="ARBA00004141"/>
    </source>
</evidence>
<dbReference type="Pfam" id="PF00916">
    <property type="entry name" value="Sulfate_transp"/>
    <property type="match status" value="1"/>
</dbReference>
<evidence type="ECO:0000256" key="3">
    <source>
        <dbReference type="ARBA" id="ARBA00022989"/>
    </source>
</evidence>
<feature type="transmembrane region" description="Helical" evidence="5">
    <location>
        <begin position="156"/>
        <end position="175"/>
    </location>
</feature>
<name>A0A699L3M8_TANCI</name>
<evidence type="ECO:0000313" key="7">
    <source>
        <dbReference type="EMBL" id="GFB24046.1"/>
    </source>
</evidence>
<dbReference type="InterPro" id="IPR018045">
    <property type="entry name" value="S04_transporter_CS"/>
</dbReference>
<evidence type="ECO:0000256" key="2">
    <source>
        <dbReference type="ARBA" id="ARBA00022692"/>
    </source>
</evidence>
<evidence type="ECO:0000256" key="5">
    <source>
        <dbReference type="SAM" id="Phobius"/>
    </source>
</evidence>
<feature type="transmembrane region" description="Helical" evidence="5">
    <location>
        <begin position="228"/>
        <end position="245"/>
    </location>
</feature>
<organism evidence="7">
    <name type="scientific">Tanacetum cinerariifolium</name>
    <name type="common">Dalmatian daisy</name>
    <name type="synonym">Chrysanthemum cinerariifolium</name>
    <dbReference type="NCBI Taxonomy" id="118510"/>
    <lineage>
        <taxon>Eukaryota</taxon>
        <taxon>Viridiplantae</taxon>
        <taxon>Streptophyta</taxon>
        <taxon>Embryophyta</taxon>
        <taxon>Tracheophyta</taxon>
        <taxon>Spermatophyta</taxon>
        <taxon>Magnoliopsida</taxon>
        <taxon>eudicotyledons</taxon>
        <taxon>Gunneridae</taxon>
        <taxon>Pentapetalae</taxon>
        <taxon>asterids</taxon>
        <taxon>campanulids</taxon>
        <taxon>Asterales</taxon>
        <taxon>Asteraceae</taxon>
        <taxon>Asteroideae</taxon>
        <taxon>Anthemideae</taxon>
        <taxon>Anthemidinae</taxon>
        <taxon>Tanacetum</taxon>
    </lineage>
</organism>
<keyword evidence="3 5" id="KW-1133">Transmembrane helix</keyword>
<comment type="caution">
    <text evidence="7">The sequence shown here is derived from an EMBL/GenBank/DDBJ whole genome shotgun (WGS) entry which is preliminary data.</text>
</comment>
<keyword evidence="2 5" id="KW-0812">Transmembrane</keyword>
<protein>
    <submittedName>
        <fullName evidence="7">Probable sulfate transporter 3.5</fullName>
    </submittedName>
</protein>
<proteinExistence type="predicted"/>
<feature type="non-terminal residue" evidence="7">
    <location>
        <position position="287"/>
    </location>
</feature>
<dbReference type="GO" id="GO:0016020">
    <property type="term" value="C:membrane"/>
    <property type="evidence" value="ECO:0007669"/>
    <property type="project" value="UniProtKB-SubCell"/>
</dbReference>
<evidence type="ECO:0000259" key="6">
    <source>
        <dbReference type="Pfam" id="PF00916"/>
    </source>
</evidence>
<accession>A0A699L3M8</accession>
<reference evidence="7" key="1">
    <citation type="journal article" date="2019" name="Sci. Rep.">
        <title>Draft genome of Tanacetum cinerariifolium, the natural source of mosquito coil.</title>
        <authorList>
            <person name="Yamashiro T."/>
            <person name="Shiraishi A."/>
            <person name="Satake H."/>
            <person name="Nakayama K."/>
        </authorList>
    </citation>
    <scope>NUCLEOTIDE SEQUENCE</scope>
</reference>
<dbReference type="InterPro" id="IPR011547">
    <property type="entry name" value="SLC26A/SulP_dom"/>
</dbReference>
<feature type="domain" description="SLC26A/SulP transporter" evidence="6">
    <location>
        <begin position="76"/>
        <end position="287"/>
    </location>
</feature>
<dbReference type="EMBL" id="BKCJ010583076">
    <property type="protein sequence ID" value="GFB24046.1"/>
    <property type="molecule type" value="Genomic_DNA"/>
</dbReference>
<feature type="transmembrane region" description="Helical" evidence="5">
    <location>
        <begin position="257"/>
        <end position="278"/>
    </location>
</feature>